<evidence type="ECO:0000256" key="2">
    <source>
        <dbReference type="ARBA" id="ARBA00022670"/>
    </source>
</evidence>
<dbReference type="AlphaFoldDB" id="A0A2P6PRY4"/>
<keyword evidence="2" id="KW-0645">Protease</keyword>
<comment type="similarity">
    <text evidence="1">Belongs to the peptidase C1 family.</text>
</comment>
<keyword evidence="3 9" id="KW-0378">Hydrolase</keyword>
<evidence type="ECO:0000313" key="9">
    <source>
        <dbReference type="EMBL" id="PRQ24671.1"/>
    </source>
</evidence>
<dbReference type="SMART" id="SM00645">
    <property type="entry name" value="Pept_C1"/>
    <property type="match status" value="1"/>
</dbReference>
<dbReference type="Pfam" id="PF08246">
    <property type="entry name" value="Inhibitor_I29"/>
    <property type="match status" value="1"/>
</dbReference>
<dbReference type="Gramene" id="PRQ24671">
    <property type="protein sequence ID" value="PRQ24671"/>
    <property type="gene ID" value="RchiOBHm_Chr6g0275001"/>
</dbReference>
<dbReference type="Gene3D" id="3.90.70.10">
    <property type="entry name" value="Cysteine proteinases"/>
    <property type="match status" value="1"/>
</dbReference>
<dbReference type="InterPro" id="IPR013128">
    <property type="entry name" value="Peptidase_C1A"/>
</dbReference>
<evidence type="ECO:0000256" key="5">
    <source>
        <dbReference type="ARBA" id="ARBA00023157"/>
    </source>
</evidence>
<keyword evidence="4" id="KW-0788">Thiol protease</keyword>
<organism evidence="9 10">
    <name type="scientific">Rosa chinensis</name>
    <name type="common">China rose</name>
    <dbReference type="NCBI Taxonomy" id="74649"/>
    <lineage>
        <taxon>Eukaryota</taxon>
        <taxon>Viridiplantae</taxon>
        <taxon>Streptophyta</taxon>
        <taxon>Embryophyta</taxon>
        <taxon>Tracheophyta</taxon>
        <taxon>Spermatophyta</taxon>
        <taxon>Magnoliopsida</taxon>
        <taxon>eudicotyledons</taxon>
        <taxon>Gunneridae</taxon>
        <taxon>Pentapetalae</taxon>
        <taxon>rosids</taxon>
        <taxon>fabids</taxon>
        <taxon>Rosales</taxon>
        <taxon>Rosaceae</taxon>
        <taxon>Rosoideae</taxon>
        <taxon>Rosoideae incertae sedis</taxon>
        <taxon>Rosa</taxon>
    </lineage>
</organism>
<reference evidence="9 10" key="1">
    <citation type="journal article" date="2018" name="Nat. Genet.">
        <title>The Rosa genome provides new insights in the design of modern roses.</title>
        <authorList>
            <person name="Bendahmane M."/>
        </authorList>
    </citation>
    <scope>NUCLEOTIDE SEQUENCE [LARGE SCALE GENOMIC DNA]</scope>
    <source>
        <strain evidence="10">cv. Old Blush</strain>
    </source>
</reference>
<keyword evidence="6" id="KW-0325">Glycoprotein</keyword>
<proteinExistence type="inferred from homology"/>
<dbReference type="InterPro" id="IPR000668">
    <property type="entry name" value="Peptidase_C1A_C"/>
</dbReference>
<dbReference type="InterPro" id="IPR039417">
    <property type="entry name" value="Peptidase_C1A_papain-like"/>
</dbReference>
<comment type="caution">
    <text evidence="9">The sequence shown here is derived from an EMBL/GenBank/DDBJ whole genome shotgun (WGS) entry which is preliminary data.</text>
</comment>
<name>A0A2P6PRY4_ROSCH</name>
<dbReference type="STRING" id="74649.A0A2P6PRY4"/>
<sequence>MLGTMATASSHITQKFEEWMAKHNRVYSNNLEKERRYKIFKENFKQRRARYNTEPKLNIFGDQTDDELPKGCVRLPLEPLEISYNPIFYDEFAPDNKNWAYEGVVTEVRRQQGDTCWAFTAAAAIEGIVKIKKGELVTLSPQQIVDCTLAREKYREHYGLKGTIGGGHPEAGFEYAADYGINREITYPFIGRDQPCNAKLERYPYTKISGYLGIPPNVENLMKKYVASQPIAAVMEITRTFHRYIDGVYQDEFGECGRLPMRNRSYHAVTVVGYGTDEDDMDYWLVKNSWGPDWGEEDGYFRIQRNVYRRFIMWSYT</sequence>
<dbReference type="Pfam" id="PF00112">
    <property type="entry name" value="Peptidase_C1"/>
    <property type="match status" value="1"/>
</dbReference>
<evidence type="ECO:0000256" key="3">
    <source>
        <dbReference type="ARBA" id="ARBA00022801"/>
    </source>
</evidence>
<evidence type="ECO:0000256" key="1">
    <source>
        <dbReference type="ARBA" id="ARBA00008455"/>
    </source>
</evidence>
<dbReference type="PANTHER" id="PTHR12411">
    <property type="entry name" value="CYSTEINE PROTEASE FAMILY C1-RELATED"/>
    <property type="match status" value="1"/>
</dbReference>
<protein>
    <submittedName>
        <fullName evidence="9">Putative fruit bromelain</fullName>
        <ecNumber evidence="9">3.4.22.33</ecNumber>
    </submittedName>
</protein>
<dbReference type="InterPro" id="IPR013201">
    <property type="entry name" value="Prot_inhib_I29"/>
</dbReference>
<feature type="domain" description="Peptidase C1A papain C-terminal" evidence="7">
    <location>
        <begin position="93"/>
        <end position="310"/>
    </location>
</feature>
<dbReference type="EC" id="3.4.22.33" evidence="9"/>
<keyword evidence="5" id="KW-1015">Disulfide bond</keyword>
<dbReference type="GO" id="GO:0008234">
    <property type="term" value="F:cysteine-type peptidase activity"/>
    <property type="evidence" value="ECO:0007669"/>
    <property type="project" value="UniProtKB-KW"/>
</dbReference>
<keyword evidence="10" id="KW-1185">Reference proteome</keyword>
<dbReference type="InterPro" id="IPR038765">
    <property type="entry name" value="Papain-like_cys_pep_sf"/>
</dbReference>
<dbReference type="CDD" id="cd02248">
    <property type="entry name" value="Peptidase_C1A"/>
    <property type="match status" value="1"/>
</dbReference>
<evidence type="ECO:0000259" key="7">
    <source>
        <dbReference type="SMART" id="SM00645"/>
    </source>
</evidence>
<dbReference type="Proteomes" id="UP000238479">
    <property type="component" value="Chromosome 6"/>
</dbReference>
<dbReference type="PROSITE" id="PS00639">
    <property type="entry name" value="THIOL_PROTEASE_HIS"/>
    <property type="match status" value="1"/>
</dbReference>
<dbReference type="PRINTS" id="PR00705">
    <property type="entry name" value="PAPAIN"/>
</dbReference>
<evidence type="ECO:0000313" key="10">
    <source>
        <dbReference type="Proteomes" id="UP000238479"/>
    </source>
</evidence>
<evidence type="ECO:0000256" key="6">
    <source>
        <dbReference type="ARBA" id="ARBA00023180"/>
    </source>
</evidence>
<dbReference type="SMART" id="SM00848">
    <property type="entry name" value="Inhibitor_I29"/>
    <property type="match status" value="1"/>
</dbReference>
<dbReference type="GO" id="GO:0006508">
    <property type="term" value="P:proteolysis"/>
    <property type="evidence" value="ECO:0007669"/>
    <property type="project" value="UniProtKB-KW"/>
</dbReference>
<dbReference type="SUPFAM" id="SSF54001">
    <property type="entry name" value="Cysteine proteinases"/>
    <property type="match status" value="1"/>
</dbReference>
<gene>
    <name evidence="9" type="ORF">RchiOBHm_Chr6g0275001</name>
</gene>
<dbReference type="EMBL" id="PDCK01000044">
    <property type="protein sequence ID" value="PRQ24671.1"/>
    <property type="molecule type" value="Genomic_DNA"/>
</dbReference>
<accession>A0A2P6PRY4</accession>
<evidence type="ECO:0000259" key="8">
    <source>
        <dbReference type="SMART" id="SM00848"/>
    </source>
</evidence>
<dbReference type="InterPro" id="IPR025660">
    <property type="entry name" value="Pept_his_AS"/>
</dbReference>
<evidence type="ECO:0000256" key="4">
    <source>
        <dbReference type="ARBA" id="ARBA00022807"/>
    </source>
</evidence>
<feature type="domain" description="Cathepsin propeptide inhibitor" evidence="8">
    <location>
        <begin position="16"/>
        <end position="68"/>
    </location>
</feature>